<dbReference type="InterPro" id="IPR002744">
    <property type="entry name" value="MIP18-like"/>
</dbReference>
<dbReference type="CDD" id="cd02037">
    <property type="entry name" value="Mrp_NBP35"/>
    <property type="match status" value="1"/>
</dbReference>
<dbReference type="EMBL" id="JAEDAJ010000001">
    <property type="protein sequence ID" value="MBK0330470.1"/>
    <property type="molecule type" value="Genomic_DNA"/>
</dbReference>
<dbReference type="InterPro" id="IPR019591">
    <property type="entry name" value="Mrp/NBP35_ATP-bd"/>
</dbReference>
<dbReference type="Proteomes" id="UP000612352">
    <property type="component" value="Unassembled WGS sequence"/>
</dbReference>
<evidence type="ECO:0000256" key="6">
    <source>
        <dbReference type="ARBA" id="ARBA00023004"/>
    </source>
</evidence>
<evidence type="ECO:0000256" key="9">
    <source>
        <dbReference type="SAM" id="MobiDB-lite"/>
    </source>
</evidence>
<evidence type="ECO:0000313" key="11">
    <source>
        <dbReference type="EMBL" id="MBK0330470.1"/>
    </source>
</evidence>
<dbReference type="InterPro" id="IPR027417">
    <property type="entry name" value="P-loop_NTPase"/>
</dbReference>
<keyword evidence="5 8" id="KW-0067">ATP-binding</keyword>
<dbReference type="RefSeq" id="WP_200501078.1">
    <property type="nucleotide sequence ID" value="NZ_JAEDAJ010000001.1"/>
</dbReference>
<dbReference type="GO" id="GO:0005524">
    <property type="term" value="F:ATP binding"/>
    <property type="evidence" value="ECO:0007669"/>
    <property type="project" value="UniProtKB-KW"/>
</dbReference>
<dbReference type="PROSITE" id="PS01215">
    <property type="entry name" value="MRP"/>
    <property type="match status" value="1"/>
</dbReference>
<comment type="caution">
    <text evidence="11">The sequence shown here is derived from an EMBL/GenBank/DDBJ whole genome shotgun (WGS) entry which is preliminary data.</text>
</comment>
<dbReference type="InterPro" id="IPR034904">
    <property type="entry name" value="FSCA_dom_sf"/>
</dbReference>
<evidence type="ECO:0000256" key="3">
    <source>
        <dbReference type="ARBA" id="ARBA00022723"/>
    </source>
</evidence>
<dbReference type="PANTHER" id="PTHR42961">
    <property type="entry name" value="IRON-SULFUR PROTEIN NUBPL"/>
    <property type="match status" value="1"/>
</dbReference>
<dbReference type="InterPro" id="IPR000808">
    <property type="entry name" value="Mrp-like_CS"/>
</dbReference>
<comment type="subunit">
    <text evidence="8">Homodimer.</text>
</comment>
<evidence type="ECO:0000256" key="1">
    <source>
        <dbReference type="ARBA" id="ARBA00007352"/>
    </source>
</evidence>
<keyword evidence="3 8" id="KW-0479">Metal-binding</keyword>
<dbReference type="Gene3D" id="3.30.300.130">
    <property type="entry name" value="Fe-S cluster assembly (FSCA)"/>
    <property type="match status" value="1"/>
</dbReference>
<evidence type="ECO:0000256" key="4">
    <source>
        <dbReference type="ARBA" id="ARBA00022741"/>
    </source>
</evidence>
<evidence type="ECO:0000259" key="10">
    <source>
        <dbReference type="Pfam" id="PF01883"/>
    </source>
</evidence>
<feature type="domain" description="MIP18 family-like" evidence="10">
    <location>
        <begin position="38"/>
        <end position="109"/>
    </location>
</feature>
<dbReference type="SUPFAM" id="SSF52540">
    <property type="entry name" value="P-loop containing nucleoside triphosphate hydrolases"/>
    <property type="match status" value="1"/>
</dbReference>
<dbReference type="HAMAP" id="MF_02040">
    <property type="entry name" value="Mrp_NBP35"/>
    <property type="match status" value="1"/>
</dbReference>
<evidence type="ECO:0000256" key="7">
    <source>
        <dbReference type="ARBA" id="ARBA00023014"/>
    </source>
</evidence>
<dbReference type="InterPro" id="IPR044304">
    <property type="entry name" value="NUBPL-like"/>
</dbReference>
<comment type="similarity">
    <text evidence="8">Belongs to the Mrp/NBP35 ATP-binding proteins family.</text>
</comment>
<keyword evidence="12" id="KW-1185">Reference proteome</keyword>
<comment type="similarity">
    <text evidence="2">In the C-terminal section; belongs to the Mrp/NBP35 ATP-binding proteins family.</text>
</comment>
<dbReference type="SUPFAM" id="SSF117916">
    <property type="entry name" value="Fe-S cluster assembly (FSCA) domain-like"/>
    <property type="match status" value="1"/>
</dbReference>
<keyword evidence="4 8" id="KW-0547">Nucleotide-binding</keyword>
<evidence type="ECO:0000313" key="12">
    <source>
        <dbReference type="Proteomes" id="UP000612352"/>
    </source>
</evidence>
<keyword evidence="8" id="KW-0378">Hydrolase</keyword>
<accession>A0ABS1B741</accession>
<reference evidence="11 12" key="1">
    <citation type="submission" date="2020-12" db="EMBL/GenBank/DDBJ databases">
        <title>Brachybacterium sp. MASK1Z-5, whole genome shotgun sequence.</title>
        <authorList>
            <person name="Tuo L."/>
        </authorList>
    </citation>
    <scope>NUCLEOTIDE SEQUENCE [LARGE SCALE GENOMIC DNA]</scope>
    <source>
        <strain evidence="11 12">MASK1Z-5</strain>
    </source>
</reference>
<dbReference type="Pfam" id="PF10609">
    <property type="entry name" value="ParA"/>
    <property type="match status" value="1"/>
</dbReference>
<evidence type="ECO:0000256" key="5">
    <source>
        <dbReference type="ARBA" id="ARBA00022840"/>
    </source>
</evidence>
<name>A0ABS1B741_9MICO</name>
<evidence type="ECO:0000256" key="8">
    <source>
        <dbReference type="HAMAP-Rule" id="MF_02040"/>
    </source>
</evidence>
<gene>
    <name evidence="11" type="ORF">I8D64_03550</name>
</gene>
<feature type="binding site" evidence="8">
    <location>
        <begin position="150"/>
        <end position="157"/>
    </location>
    <ligand>
        <name>ATP</name>
        <dbReference type="ChEBI" id="CHEBI:30616"/>
    </ligand>
</feature>
<dbReference type="Pfam" id="PF01883">
    <property type="entry name" value="FeS_assembly_P"/>
    <property type="match status" value="1"/>
</dbReference>
<dbReference type="Gene3D" id="3.40.50.300">
    <property type="entry name" value="P-loop containing nucleotide triphosphate hydrolases"/>
    <property type="match status" value="1"/>
</dbReference>
<proteinExistence type="inferred from homology"/>
<organism evidence="11 12">
    <name type="scientific">Brachybacterium halotolerans</name>
    <dbReference type="NCBI Taxonomy" id="2795215"/>
    <lineage>
        <taxon>Bacteria</taxon>
        <taxon>Bacillati</taxon>
        <taxon>Actinomycetota</taxon>
        <taxon>Actinomycetes</taxon>
        <taxon>Micrococcales</taxon>
        <taxon>Dermabacteraceae</taxon>
        <taxon>Brachybacterium</taxon>
    </lineage>
</organism>
<evidence type="ECO:0000256" key="2">
    <source>
        <dbReference type="ARBA" id="ARBA00008205"/>
    </source>
</evidence>
<dbReference type="PANTHER" id="PTHR42961:SF2">
    <property type="entry name" value="IRON-SULFUR PROTEIN NUBPL"/>
    <property type="match status" value="1"/>
</dbReference>
<keyword evidence="7 8" id="KW-0411">Iron-sulfur</keyword>
<feature type="region of interest" description="Disordered" evidence="9">
    <location>
        <begin position="1"/>
        <end position="33"/>
    </location>
</feature>
<comment type="similarity">
    <text evidence="1">In the N-terminal section; belongs to the MIP18 family.</text>
</comment>
<comment type="function">
    <text evidence="8">Binds and transfers iron-sulfur (Fe-S) clusters to target apoproteins. Can hydrolyze ATP.</text>
</comment>
<keyword evidence="6 8" id="KW-0408">Iron</keyword>
<dbReference type="InterPro" id="IPR033756">
    <property type="entry name" value="YlxH/NBP35"/>
</dbReference>
<sequence>MTAPQDPGTPAPDPRDQAPSSAQDPHGAPASAEDPRIARIHEALEAVIDPEIGRPITELDMVDSVTIDAAGTAEVTILVTIAACPMRDRLERSTAEATATVPGLAGVKVDSRAMTDEQRKALTTRLRQGHRQIPFNKPGTLTRILAVSSGKGGVGKSTVTANLAAAMAAQGLSVGVIDADIHGFSMPGMFGITDKPTKVGDLLMPPEAHGVKVMSIGMFVPDGQAVVWRGPKMHRAIEQFASDVFWGELDVLLLDLPPGTGDVAISVAQLLPKAQMLVVTTPQVSAASVAERVGSLAKATKQDVAGVVENMSGLVLPDGSRMDVFGTGGGERVAETLAGAVEHPVPVLGQVPLDPRLREGADGGVPLVLSDPEQPAAQQLRAIAAALVARPRGLSGMRLPLSVRG</sequence>
<protein>
    <recommendedName>
        <fullName evidence="8">Iron-sulfur cluster carrier protein</fullName>
    </recommendedName>
</protein>